<dbReference type="AlphaFoldDB" id="A0AAQ4NTB3"/>
<reference evidence="2" key="3">
    <citation type="submission" date="2025-09" db="UniProtKB">
        <authorList>
            <consortium name="Ensembl"/>
        </authorList>
    </citation>
    <scope>IDENTIFICATION</scope>
</reference>
<feature type="region of interest" description="Disordered" evidence="1">
    <location>
        <begin position="113"/>
        <end position="133"/>
    </location>
</feature>
<evidence type="ECO:0000313" key="3">
    <source>
        <dbReference type="Proteomes" id="UP000007635"/>
    </source>
</evidence>
<dbReference type="InterPro" id="IPR023250">
    <property type="entry name" value="Cyclin-dep_Kinase_2_interact"/>
</dbReference>
<dbReference type="Ensembl" id="ENSGACT00000042492.1">
    <property type="protein sequence ID" value="ENSGACP00000029672.1"/>
    <property type="gene ID" value="ENSGACG00000037201.1"/>
</dbReference>
<dbReference type="PANTHER" id="PTHR15827">
    <property type="entry name" value="CYCLIN-DEPENDENT KINASE 2-INTERACTING PROTEIN"/>
    <property type="match status" value="1"/>
</dbReference>
<dbReference type="PANTHER" id="PTHR15827:SF2">
    <property type="entry name" value="CYCLIN-DEPENDENT KINASE 2-INTERACTING PROTEIN"/>
    <property type="match status" value="1"/>
</dbReference>
<dbReference type="Proteomes" id="UP000007635">
    <property type="component" value="Chromosome XV"/>
</dbReference>
<dbReference type="PRINTS" id="PR02040">
    <property type="entry name" value="CDK2IP"/>
</dbReference>
<reference evidence="2 3" key="1">
    <citation type="journal article" date="2021" name="G3 (Bethesda)">
        <title>Improved contiguity of the threespine stickleback genome using long-read sequencing.</title>
        <authorList>
            <person name="Nath S."/>
            <person name="Shaw D.E."/>
            <person name="White M.A."/>
        </authorList>
    </citation>
    <scope>NUCLEOTIDE SEQUENCE [LARGE SCALE GENOMIC DNA]</scope>
    <source>
        <strain evidence="2 3">Lake Benthic</strain>
    </source>
</reference>
<evidence type="ECO:0000313" key="2">
    <source>
        <dbReference type="Ensembl" id="ENSGACP00000029672.1"/>
    </source>
</evidence>
<proteinExistence type="predicted"/>
<name>A0AAQ4NTB3_GASAC</name>
<evidence type="ECO:0000256" key="1">
    <source>
        <dbReference type="SAM" id="MobiDB-lite"/>
    </source>
</evidence>
<keyword evidence="3" id="KW-1185">Reference proteome</keyword>
<dbReference type="GeneTree" id="ENSGT00390000015784"/>
<accession>A0AAQ4NTB3</accession>
<organism evidence="2 3">
    <name type="scientific">Gasterosteus aculeatus aculeatus</name>
    <name type="common">three-spined stickleback</name>
    <dbReference type="NCBI Taxonomy" id="481459"/>
    <lineage>
        <taxon>Eukaryota</taxon>
        <taxon>Metazoa</taxon>
        <taxon>Chordata</taxon>
        <taxon>Craniata</taxon>
        <taxon>Vertebrata</taxon>
        <taxon>Euteleostomi</taxon>
        <taxon>Actinopterygii</taxon>
        <taxon>Neopterygii</taxon>
        <taxon>Teleostei</taxon>
        <taxon>Neoteleostei</taxon>
        <taxon>Acanthomorphata</taxon>
        <taxon>Eupercaria</taxon>
        <taxon>Perciformes</taxon>
        <taxon>Cottioidei</taxon>
        <taxon>Gasterosteales</taxon>
        <taxon>Gasterosteidae</taxon>
        <taxon>Gasterosteus</taxon>
    </lineage>
</organism>
<evidence type="ECO:0008006" key="4">
    <source>
        <dbReference type="Google" id="ProtNLM"/>
    </source>
</evidence>
<reference evidence="2" key="2">
    <citation type="submission" date="2025-08" db="UniProtKB">
        <authorList>
            <consortium name="Ensembl"/>
        </authorList>
    </citation>
    <scope>IDENTIFICATION</scope>
</reference>
<sequence length="259" mass="29033">MEGDITVSQANRKLPAITGTTRRLKDNAADWHNLMARWEKLNEDGFTVAGNIVAIALTRSPATSIPPLQLIQNAAAPLVFNLPKFSLTPPLLRSLHWYRWLIQFRTCPTSDQLLGVDESSSPPPPSPVSGGAAELQDECCKLQDVIDKMVVVVKKMERLTALQQGVQDLEEFQFGLEGRKIPLFHSWNAKHFKESSCVLLESFSQELKLKQTILQELAHTATSDLSMIYMSCWLHQPFITPQTRLTLEAVLLETGHHPL</sequence>
<protein>
    <recommendedName>
        <fullName evidence="4">Cyclin-dependent kinase 2 interacting protein</fullName>
    </recommendedName>
</protein>